<evidence type="ECO:0000313" key="1">
    <source>
        <dbReference type="EMBL" id="VAW32085.1"/>
    </source>
</evidence>
<sequence>MHLHIAEQILELTVANGNGRLHKLLTAEWPIFYLGSVAPDVNAISDLPREATHFYKMPPDRQEMAYPTMLKRYPQLNDVAAMPAAQTVCVAAYSAHLMLDLIWLREVVYPYFYLPKALGSRWQREIIHFALLTFLDMLALQALPKTAVSTLAAATSRHCLPFIEDNLLLYQWRDVLVAQLQPGAPIKTVEIYAGRLGMSVAEFGANLQNKQWMQTHLFDKIPVDKVQAVLQAAVPQREQ</sequence>
<evidence type="ECO:0008006" key="2">
    <source>
        <dbReference type="Google" id="ProtNLM"/>
    </source>
</evidence>
<dbReference type="AlphaFoldDB" id="A0A3B0ULY4"/>
<protein>
    <recommendedName>
        <fullName evidence="2">Phospholipase C/D domain-containing protein</fullName>
    </recommendedName>
</protein>
<name>A0A3B0ULY4_9ZZZZ</name>
<dbReference type="EMBL" id="UOEU01000320">
    <property type="protein sequence ID" value="VAW32085.1"/>
    <property type="molecule type" value="Genomic_DNA"/>
</dbReference>
<reference evidence="1" key="1">
    <citation type="submission" date="2018-06" db="EMBL/GenBank/DDBJ databases">
        <authorList>
            <person name="Zhirakovskaya E."/>
        </authorList>
    </citation>
    <scope>NUCLEOTIDE SEQUENCE</scope>
</reference>
<gene>
    <name evidence="1" type="ORF">MNBD_CHLOROFLEXI01-5322</name>
</gene>
<accession>A0A3B0ULY4</accession>
<organism evidence="1">
    <name type="scientific">hydrothermal vent metagenome</name>
    <dbReference type="NCBI Taxonomy" id="652676"/>
    <lineage>
        <taxon>unclassified sequences</taxon>
        <taxon>metagenomes</taxon>
        <taxon>ecological metagenomes</taxon>
    </lineage>
</organism>
<proteinExistence type="predicted"/>